<organism evidence="2 3">
    <name type="scientific">Ostreobium quekettii</name>
    <dbReference type="NCBI Taxonomy" id="121088"/>
    <lineage>
        <taxon>Eukaryota</taxon>
        <taxon>Viridiplantae</taxon>
        <taxon>Chlorophyta</taxon>
        <taxon>core chlorophytes</taxon>
        <taxon>Ulvophyceae</taxon>
        <taxon>TCBD clade</taxon>
        <taxon>Bryopsidales</taxon>
        <taxon>Ostreobineae</taxon>
        <taxon>Ostreobiaceae</taxon>
        <taxon>Ostreobium</taxon>
    </lineage>
</organism>
<protein>
    <submittedName>
        <fullName evidence="2">Uncharacterized protein</fullName>
    </submittedName>
</protein>
<evidence type="ECO:0000313" key="3">
    <source>
        <dbReference type="Proteomes" id="UP000708148"/>
    </source>
</evidence>
<proteinExistence type="predicted"/>
<name>A0A8S1J6M5_9CHLO</name>
<keyword evidence="1" id="KW-1133">Transmembrane helix</keyword>
<keyword evidence="1" id="KW-0472">Membrane</keyword>
<comment type="caution">
    <text evidence="2">The sequence shown here is derived from an EMBL/GenBank/DDBJ whole genome shotgun (WGS) entry which is preliminary data.</text>
</comment>
<dbReference type="Proteomes" id="UP000708148">
    <property type="component" value="Unassembled WGS sequence"/>
</dbReference>
<accession>A0A8S1J6M5</accession>
<gene>
    <name evidence="2" type="ORF">OSTQU699_LOCUS8252</name>
</gene>
<dbReference type="AlphaFoldDB" id="A0A8S1J6M5"/>
<keyword evidence="1" id="KW-0812">Transmembrane</keyword>
<feature type="transmembrane region" description="Helical" evidence="1">
    <location>
        <begin position="74"/>
        <end position="101"/>
    </location>
</feature>
<dbReference type="EMBL" id="CAJHUC010001993">
    <property type="protein sequence ID" value="CAD7702895.1"/>
    <property type="molecule type" value="Genomic_DNA"/>
</dbReference>
<evidence type="ECO:0000256" key="1">
    <source>
        <dbReference type="SAM" id="Phobius"/>
    </source>
</evidence>
<keyword evidence="3" id="KW-1185">Reference proteome</keyword>
<reference evidence="2" key="1">
    <citation type="submission" date="2020-12" db="EMBL/GenBank/DDBJ databases">
        <authorList>
            <person name="Iha C."/>
        </authorList>
    </citation>
    <scope>NUCLEOTIDE SEQUENCE</scope>
</reference>
<sequence>MELVQQGSFAYSKLNEKYAQSGTAFWTKLCPLSVQEHKMMLSCGHFGKVVTWRSFCPLQGGAFGQLLQMRRGRVFVDGTACFVFVMPIVDVFLLIFVDLWFQCPQTMPQQYLHHSYTCCSRLLC</sequence>
<evidence type="ECO:0000313" key="2">
    <source>
        <dbReference type="EMBL" id="CAD7702895.1"/>
    </source>
</evidence>